<keyword evidence="4" id="KW-1185">Reference proteome</keyword>
<evidence type="ECO:0000259" key="2">
    <source>
        <dbReference type="PROSITE" id="PS51762"/>
    </source>
</evidence>
<dbReference type="GO" id="GO:0005975">
    <property type="term" value="P:carbohydrate metabolic process"/>
    <property type="evidence" value="ECO:0007669"/>
    <property type="project" value="InterPro"/>
</dbReference>
<dbReference type="HOGENOM" id="CLU_625081_0_0_10"/>
<evidence type="ECO:0000313" key="4">
    <source>
        <dbReference type="Proteomes" id="UP000008718"/>
    </source>
</evidence>
<dbReference type="RefSeq" id="WP_013445194.1">
    <property type="nucleotide sequence ID" value="NC_014734.1"/>
</dbReference>
<protein>
    <submittedName>
        <fullName evidence="3">Glycoside hydrolase family 16</fullName>
    </submittedName>
</protein>
<organism evidence="3 4">
    <name type="scientific">Paludibacter propionicigenes (strain DSM 17365 / JCM 13257 / WB4)</name>
    <dbReference type="NCBI Taxonomy" id="694427"/>
    <lineage>
        <taxon>Bacteria</taxon>
        <taxon>Pseudomonadati</taxon>
        <taxon>Bacteroidota</taxon>
        <taxon>Bacteroidia</taxon>
        <taxon>Bacteroidales</taxon>
        <taxon>Paludibacteraceae</taxon>
        <taxon>Paludibacter</taxon>
    </lineage>
</organism>
<dbReference type="SUPFAM" id="SSF49899">
    <property type="entry name" value="Concanavalin A-like lectins/glucanases"/>
    <property type="match status" value="1"/>
</dbReference>
<dbReference type="Proteomes" id="UP000008718">
    <property type="component" value="Chromosome"/>
</dbReference>
<dbReference type="AlphaFoldDB" id="E4T531"/>
<keyword evidence="3" id="KW-0378">Hydrolase</keyword>
<dbReference type="STRING" id="694427.Palpr_1684"/>
<evidence type="ECO:0000256" key="1">
    <source>
        <dbReference type="ARBA" id="ARBA00006865"/>
    </source>
</evidence>
<dbReference type="OrthoDB" id="9809583at2"/>
<dbReference type="Gene3D" id="2.60.120.200">
    <property type="match status" value="1"/>
</dbReference>
<dbReference type="KEGG" id="ppn:Palpr_1684"/>
<feature type="domain" description="GH16" evidence="2">
    <location>
        <begin position="201"/>
        <end position="439"/>
    </location>
</feature>
<comment type="similarity">
    <text evidence="1">Belongs to the glycosyl hydrolase 16 family.</text>
</comment>
<dbReference type="InterPro" id="IPR013320">
    <property type="entry name" value="ConA-like_dom_sf"/>
</dbReference>
<dbReference type="EMBL" id="CP002345">
    <property type="protein sequence ID" value="ADQ79825.1"/>
    <property type="molecule type" value="Genomic_DNA"/>
</dbReference>
<sequence length="439" mass="51697">MNLFWKKLFGGITPTAKLEKDEAELVKAMHRYAEVEKSVELAEYKKLSHIIKSAKFQENKKILKNRKYKDTEEYRVTKKYKKLHNSPAIKLYYHVLESDILKQFLNFKKTPDYELLGDKKKVQASENLRKFKQFEHSKEYKTYIRFHNSYIIKEYEQLETKIIKPEFIKANEFWANENRWHSTPEFTQQQRFHELAKNEDIIFYINEKPERFKNYRSLKPTFKDEFEWNTLDKSHWNFGFHYKSDQLIASHSFANEKQANNAGKNISVENGILKIATKHETVTARAWDVSKGFIDKEFNFTSDVLQTANTFRQKRGMFRAKLRCAGNVQHAFWLGADGKLPHVNIFQYDGKNITLGNANKNVVDGIKITGLNASKFYIYSLIWSDKELIWLINDLEVYRTASNIPTDSMYLAFNSFISQNQKGSAGSLEVDWVRAFTIA</sequence>
<dbReference type="GO" id="GO:0004553">
    <property type="term" value="F:hydrolase activity, hydrolyzing O-glycosyl compounds"/>
    <property type="evidence" value="ECO:0007669"/>
    <property type="project" value="InterPro"/>
</dbReference>
<evidence type="ECO:0000313" key="3">
    <source>
        <dbReference type="EMBL" id="ADQ79825.1"/>
    </source>
</evidence>
<proteinExistence type="inferred from homology"/>
<dbReference type="PROSITE" id="PS51762">
    <property type="entry name" value="GH16_2"/>
    <property type="match status" value="1"/>
</dbReference>
<reference key="1">
    <citation type="submission" date="2010-11" db="EMBL/GenBank/DDBJ databases">
        <title>The complete genome of Paludibacter propionicigenes DSM 17365.</title>
        <authorList>
            <consortium name="US DOE Joint Genome Institute (JGI-PGF)"/>
            <person name="Lucas S."/>
            <person name="Copeland A."/>
            <person name="Lapidus A."/>
            <person name="Bruce D."/>
            <person name="Goodwin L."/>
            <person name="Pitluck S."/>
            <person name="Kyrpides N."/>
            <person name="Mavromatis K."/>
            <person name="Ivanova N."/>
            <person name="Munk A.C."/>
            <person name="Brettin T."/>
            <person name="Detter J.C."/>
            <person name="Han C."/>
            <person name="Tapia R."/>
            <person name="Land M."/>
            <person name="Hauser L."/>
            <person name="Markowitz V."/>
            <person name="Cheng J.-F."/>
            <person name="Hugenholtz P."/>
            <person name="Woyke T."/>
            <person name="Wu D."/>
            <person name="Gronow S."/>
            <person name="Wellnitz S."/>
            <person name="Brambilla E."/>
            <person name="Klenk H.-P."/>
            <person name="Eisen J.A."/>
        </authorList>
    </citation>
    <scope>NUCLEOTIDE SEQUENCE</scope>
    <source>
        <strain>WB4</strain>
    </source>
</reference>
<name>E4T531_PALPW</name>
<dbReference type="eggNOG" id="COG2273">
    <property type="taxonomic scope" value="Bacteria"/>
</dbReference>
<dbReference type="InterPro" id="IPR000757">
    <property type="entry name" value="Beta-glucanase-like"/>
</dbReference>
<accession>E4T531</accession>
<reference evidence="3 4" key="2">
    <citation type="journal article" date="2011" name="Stand. Genomic Sci.">
        <title>Complete genome sequence of Paludibacter propionicigenes type strain (WB4).</title>
        <authorList>
            <person name="Gronow S."/>
            <person name="Munk C."/>
            <person name="Lapidus A."/>
            <person name="Nolan M."/>
            <person name="Lucas S."/>
            <person name="Hammon N."/>
            <person name="Deshpande S."/>
            <person name="Cheng J.F."/>
            <person name="Tapia R."/>
            <person name="Han C."/>
            <person name="Goodwin L."/>
            <person name="Pitluck S."/>
            <person name="Liolios K."/>
            <person name="Ivanova N."/>
            <person name="Mavromatis K."/>
            <person name="Mikhailova N."/>
            <person name="Pati A."/>
            <person name="Chen A."/>
            <person name="Palaniappan K."/>
            <person name="Land M."/>
            <person name="Hauser L."/>
            <person name="Chang Y.J."/>
            <person name="Jeffries C.D."/>
            <person name="Brambilla E."/>
            <person name="Rohde M."/>
            <person name="Goker M."/>
            <person name="Detter J.C."/>
            <person name="Woyke T."/>
            <person name="Bristow J."/>
            <person name="Eisen J.A."/>
            <person name="Markowitz V."/>
            <person name="Hugenholtz P."/>
            <person name="Kyrpides N.C."/>
            <person name="Klenk H.P."/>
        </authorList>
    </citation>
    <scope>NUCLEOTIDE SEQUENCE [LARGE SCALE GENOMIC DNA]</scope>
    <source>
        <strain evidence="4">DSM 17365 / JCM 13257 / WB4</strain>
    </source>
</reference>
<gene>
    <name evidence="3" type="ordered locus">Palpr_1684</name>
</gene>